<dbReference type="Gene3D" id="3.20.20.100">
    <property type="entry name" value="NADP-dependent oxidoreductase domain"/>
    <property type="match status" value="1"/>
</dbReference>
<keyword evidence="6" id="KW-1185">Reference proteome</keyword>
<gene>
    <name evidence="5" type="ORF">CPJCM30710_17520</name>
</gene>
<dbReference type="Pfam" id="PF00248">
    <property type="entry name" value="Aldo_ket_red"/>
    <property type="match status" value="1"/>
</dbReference>
<evidence type="ECO:0000313" key="6">
    <source>
        <dbReference type="Proteomes" id="UP000679179"/>
    </source>
</evidence>
<dbReference type="GO" id="GO:0016491">
    <property type="term" value="F:oxidoreductase activity"/>
    <property type="evidence" value="ECO:0007669"/>
    <property type="project" value="UniProtKB-KW"/>
</dbReference>
<evidence type="ECO:0000256" key="2">
    <source>
        <dbReference type="ARBA" id="ARBA00022857"/>
    </source>
</evidence>
<evidence type="ECO:0000256" key="3">
    <source>
        <dbReference type="ARBA" id="ARBA00023002"/>
    </source>
</evidence>
<dbReference type="PANTHER" id="PTHR43150">
    <property type="entry name" value="HYPERKINETIC, ISOFORM M"/>
    <property type="match status" value="1"/>
</dbReference>
<dbReference type="PANTHER" id="PTHR43150:SF4">
    <property type="entry name" value="L-GLYCERALDEHYDE 3-PHOSPHATE REDUCTASE"/>
    <property type="match status" value="1"/>
</dbReference>
<dbReference type="InterPro" id="IPR005399">
    <property type="entry name" value="K_chnl_volt-dep_bsu_KCNAB-rel"/>
</dbReference>
<feature type="domain" description="NADP-dependent oxidoreductase" evidence="4">
    <location>
        <begin position="1"/>
        <end position="52"/>
    </location>
</feature>
<keyword evidence="3" id="KW-0560">Oxidoreductase</keyword>
<protein>
    <recommendedName>
        <fullName evidence="4">NADP-dependent oxidoreductase domain-containing protein</fullName>
    </recommendedName>
</protein>
<comment type="caution">
    <text evidence="5">The sequence shown here is derived from an EMBL/GenBank/DDBJ whole genome shotgun (WGS) entry which is preliminary data.</text>
</comment>
<dbReference type="InterPro" id="IPR036812">
    <property type="entry name" value="NAD(P)_OxRdtase_dom_sf"/>
</dbReference>
<evidence type="ECO:0000313" key="5">
    <source>
        <dbReference type="EMBL" id="GIM29086.1"/>
    </source>
</evidence>
<accession>A0A919VGX4</accession>
<dbReference type="Proteomes" id="UP000679179">
    <property type="component" value="Unassembled WGS sequence"/>
</dbReference>
<dbReference type="SUPFAM" id="SSF51430">
    <property type="entry name" value="NAD(P)-linked oxidoreductase"/>
    <property type="match status" value="1"/>
</dbReference>
<evidence type="ECO:0000259" key="4">
    <source>
        <dbReference type="Pfam" id="PF00248"/>
    </source>
</evidence>
<sequence length="54" mass="6176">MAQMALAWVLRENRITSALIGASRVSQIEENVQDLNNLEFSSEELQKIEEILED</sequence>
<organism evidence="5 6">
    <name type="scientific">Clostridium polyendosporum</name>
    <dbReference type="NCBI Taxonomy" id="69208"/>
    <lineage>
        <taxon>Bacteria</taxon>
        <taxon>Bacillati</taxon>
        <taxon>Bacillota</taxon>
        <taxon>Clostridia</taxon>
        <taxon>Eubacteriales</taxon>
        <taxon>Clostridiaceae</taxon>
        <taxon>Clostridium</taxon>
    </lineage>
</organism>
<comment type="similarity">
    <text evidence="1">Belongs to the shaker potassium channel beta subunit family.</text>
</comment>
<dbReference type="GO" id="GO:0051596">
    <property type="term" value="P:methylglyoxal catabolic process"/>
    <property type="evidence" value="ECO:0007669"/>
    <property type="project" value="TreeGrafter"/>
</dbReference>
<evidence type="ECO:0000256" key="1">
    <source>
        <dbReference type="ARBA" id="ARBA00006515"/>
    </source>
</evidence>
<reference evidence="5" key="1">
    <citation type="submission" date="2021-03" db="EMBL/GenBank/DDBJ databases">
        <title>Taxonomic study of Clostridium polyendosporum from meadow-gley soil under rice.</title>
        <authorList>
            <person name="Kobayashi H."/>
            <person name="Tanizawa Y."/>
            <person name="Yagura M."/>
        </authorList>
    </citation>
    <scope>NUCLEOTIDE SEQUENCE</scope>
    <source>
        <strain evidence="5">JCM 30710</strain>
    </source>
</reference>
<name>A0A919VGX4_9CLOT</name>
<dbReference type="AlphaFoldDB" id="A0A919VGX4"/>
<proteinExistence type="inferred from homology"/>
<keyword evidence="2" id="KW-0521">NADP</keyword>
<dbReference type="EMBL" id="BOPZ01000013">
    <property type="protein sequence ID" value="GIM29086.1"/>
    <property type="molecule type" value="Genomic_DNA"/>
</dbReference>
<dbReference type="InterPro" id="IPR023210">
    <property type="entry name" value="NADP_OxRdtase_dom"/>
</dbReference>